<dbReference type="AlphaFoldDB" id="A0A7M7IZV0"/>
<name>A0A7M7IZV0_VARDE</name>
<dbReference type="EnsemblMetazoa" id="XM_022788279">
    <property type="protein sequence ID" value="XP_022644014"/>
    <property type="gene ID" value="LOC111243154"/>
</dbReference>
<keyword evidence="3" id="KW-1185">Reference proteome</keyword>
<dbReference type="KEGG" id="vde:111243154"/>
<feature type="compositionally biased region" description="Basic residues" evidence="1">
    <location>
        <begin position="159"/>
        <end position="168"/>
    </location>
</feature>
<feature type="compositionally biased region" description="Low complexity" evidence="1">
    <location>
        <begin position="147"/>
        <end position="158"/>
    </location>
</feature>
<evidence type="ECO:0000313" key="2">
    <source>
        <dbReference type="EnsemblMetazoa" id="XP_022644014"/>
    </source>
</evidence>
<dbReference type="GeneID" id="111243154"/>
<proteinExistence type="predicted"/>
<accession>A0A7M7IZV0</accession>
<evidence type="ECO:0000256" key="1">
    <source>
        <dbReference type="SAM" id="MobiDB-lite"/>
    </source>
</evidence>
<dbReference type="InParanoid" id="A0A7M7IZV0"/>
<dbReference type="OrthoDB" id="10568056at2759"/>
<feature type="region of interest" description="Disordered" evidence="1">
    <location>
        <begin position="147"/>
        <end position="185"/>
    </location>
</feature>
<reference evidence="2" key="1">
    <citation type="submission" date="2021-01" db="UniProtKB">
        <authorList>
            <consortium name="EnsemblMetazoa"/>
        </authorList>
    </citation>
    <scope>IDENTIFICATION</scope>
</reference>
<feature type="compositionally biased region" description="Basic and acidic residues" evidence="1">
    <location>
        <begin position="169"/>
        <end position="180"/>
    </location>
</feature>
<dbReference type="RefSeq" id="XP_022644014.1">
    <property type="nucleotide sequence ID" value="XM_022788279.1"/>
</dbReference>
<sequence>MGCKHPIFCAMLASEMRPCVEQRSESKTARGVFFRDTHHPSALSISLHLTQTSRSKGSTYSSEVVIHPPARIPEFGSGVADWRSKSTSGLGILLRSIDAIFSSSTLVRVSPKRLQSLDLRRHRSAAPGRPRRREGGCGAAIAASCGRGCRSSRSTNSNTRRKKTGRSRRNSDHCHGDGRVRPLRPNAFAPNRFYIERRNRIVVERSQENNPPTDRLGLIGHSFNDHTNTKSTIKHTKHSNINNNNINHNNSTNNNNYINNIICNNNKVFNSNTSKSSNNIKNNNDCHIDTNNNINNSYSSYCKP</sequence>
<dbReference type="Proteomes" id="UP000594260">
    <property type="component" value="Unplaced"/>
</dbReference>
<evidence type="ECO:0000313" key="3">
    <source>
        <dbReference type="Proteomes" id="UP000594260"/>
    </source>
</evidence>
<protein>
    <submittedName>
        <fullName evidence="2">Uncharacterized protein</fullName>
    </submittedName>
</protein>
<organism evidence="2 3">
    <name type="scientific">Varroa destructor</name>
    <name type="common">Honeybee mite</name>
    <dbReference type="NCBI Taxonomy" id="109461"/>
    <lineage>
        <taxon>Eukaryota</taxon>
        <taxon>Metazoa</taxon>
        <taxon>Ecdysozoa</taxon>
        <taxon>Arthropoda</taxon>
        <taxon>Chelicerata</taxon>
        <taxon>Arachnida</taxon>
        <taxon>Acari</taxon>
        <taxon>Parasitiformes</taxon>
        <taxon>Mesostigmata</taxon>
        <taxon>Gamasina</taxon>
        <taxon>Dermanyssoidea</taxon>
        <taxon>Varroidae</taxon>
        <taxon>Varroa</taxon>
    </lineage>
</organism>